<evidence type="ECO:0000256" key="2">
    <source>
        <dbReference type="SAM" id="Phobius"/>
    </source>
</evidence>
<feature type="region of interest" description="Disordered" evidence="1">
    <location>
        <begin position="196"/>
        <end position="251"/>
    </location>
</feature>
<feature type="compositionally biased region" description="Basic and acidic residues" evidence="1">
    <location>
        <begin position="228"/>
        <end position="251"/>
    </location>
</feature>
<organism evidence="3 4">
    <name type="scientific">Paludisphaera mucosa</name>
    <dbReference type="NCBI Taxonomy" id="3030827"/>
    <lineage>
        <taxon>Bacteria</taxon>
        <taxon>Pseudomonadati</taxon>
        <taxon>Planctomycetota</taxon>
        <taxon>Planctomycetia</taxon>
        <taxon>Isosphaerales</taxon>
        <taxon>Isosphaeraceae</taxon>
        <taxon>Paludisphaera</taxon>
    </lineage>
</organism>
<dbReference type="Proteomes" id="UP001216907">
    <property type="component" value="Unassembled WGS sequence"/>
</dbReference>
<comment type="caution">
    <text evidence="3">The sequence shown here is derived from an EMBL/GenBank/DDBJ whole genome shotgun (WGS) entry which is preliminary data.</text>
</comment>
<evidence type="ECO:0000313" key="4">
    <source>
        <dbReference type="Proteomes" id="UP001216907"/>
    </source>
</evidence>
<sequence length="251" mass="27147">MTMFSEDPTLPAGALLLAAACCFVALRARQEGKYLIWGLTALGLAGVVLTVEWFWVTDDERIEAVVYDLRRSLLASDAQGLLAHLTPDVQYVQAGESMPTIATRALIQASLANSKFDVVRIRELQTSAGRRTRRGKAEFKIFVRGAMQGPAGYNGAGAGDSAWSLGFEETKPGVWKVNRITPISLPFSPALLAGPAGRPPGVESSRDVDASLAPFPGPSEPSPRRGRARADRVDRKSLGRLRERSRSDVSR</sequence>
<reference evidence="3 4" key="1">
    <citation type="submission" date="2023-03" db="EMBL/GenBank/DDBJ databases">
        <title>Paludisphaera mucosa sp. nov. a novel planctomycete from northern fen.</title>
        <authorList>
            <person name="Ivanova A."/>
        </authorList>
    </citation>
    <scope>NUCLEOTIDE SEQUENCE [LARGE SCALE GENOMIC DNA]</scope>
    <source>
        <strain evidence="3 4">Pla2</strain>
    </source>
</reference>
<accession>A0ABT6FJB7</accession>
<dbReference type="RefSeq" id="WP_277863951.1">
    <property type="nucleotide sequence ID" value="NZ_JARRAG010000002.1"/>
</dbReference>
<feature type="transmembrane region" description="Helical" evidence="2">
    <location>
        <begin position="35"/>
        <end position="56"/>
    </location>
</feature>
<keyword evidence="2" id="KW-0472">Membrane</keyword>
<name>A0ABT6FJB7_9BACT</name>
<protein>
    <recommendedName>
        <fullName evidence="5">DUF4440 domain-containing protein</fullName>
    </recommendedName>
</protein>
<evidence type="ECO:0008006" key="5">
    <source>
        <dbReference type="Google" id="ProtNLM"/>
    </source>
</evidence>
<keyword evidence="4" id="KW-1185">Reference proteome</keyword>
<gene>
    <name evidence="3" type="ORF">PZE19_28260</name>
</gene>
<keyword evidence="2" id="KW-1133">Transmembrane helix</keyword>
<evidence type="ECO:0000313" key="3">
    <source>
        <dbReference type="EMBL" id="MDG3007677.1"/>
    </source>
</evidence>
<keyword evidence="2" id="KW-0812">Transmembrane</keyword>
<evidence type="ECO:0000256" key="1">
    <source>
        <dbReference type="SAM" id="MobiDB-lite"/>
    </source>
</evidence>
<proteinExistence type="predicted"/>
<dbReference type="EMBL" id="JARRAG010000002">
    <property type="protein sequence ID" value="MDG3007677.1"/>
    <property type="molecule type" value="Genomic_DNA"/>
</dbReference>
<feature type="transmembrane region" description="Helical" evidence="2">
    <location>
        <begin position="12"/>
        <end position="28"/>
    </location>
</feature>